<reference evidence="1" key="1">
    <citation type="submission" date="2020-04" db="EMBL/GenBank/DDBJ databases">
        <title>Deep metagenomics examines the oral microbiome during advanced dental caries in children, revealing novel taxa and co-occurrences with host molecules.</title>
        <authorList>
            <person name="Baker J.L."/>
            <person name="Morton J.T."/>
            <person name="Dinis M."/>
            <person name="Alvarez R."/>
            <person name="Tran N.C."/>
            <person name="Knight R."/>
            <person name="Edlund A."/>
        </authorList>
    </citation>
    <scope>NUCLEOTIDE SEQUENCE</scope>
    <source>
        <strain evidence="1">JCVI_23_bin.11</strain>
    </source>
</reference>
<dbReference type="Proteomes" id="UP000758611">
    <property type="component" value="Unassembled WGS sequence"/>
</dbReference>
<proteinExistence type="predicted"/>
<name>A0A930E2U5_9FIRM</name>
<evidence type="ECO:0000313" key="1">
    <source>
        <dbReference type="EMBL" id="MBF1306379.1"/>
    </source>
</evidence>
<protein>
    <submittedName>
        <fullName evidence="1">Uncharacterized protein</fullName>
    </submittedName>
</protein>
<gene>
    <name evidence="1" type="ORF">HXM94_01130</name>
</gene>
<dbReference type="EMBL" id="JABZRE010000002">
    <property type="protein sequence ID" value="MBF1306379.1"/>
    <property type="molecule type" value="Genomic_DNA"/>
</dbReference>
<dbReference type="RefSeq" id="WP_278476918.1">
    <property type="nucleotide sequence ID" value="NZ_JABZRE010000002.1"/>
</dbReference>
<organism evidence="1 2">
    <name type="scientific">Parvimonas micra</name>
    <dbReference type="NCBI Taxonomy" id="33033"/>
    <lineage>
        <taxon>Bacteria</taxon>
        <taxon>Bacillati</taxon>
        <taxon>Bacillota</taxon>
        <taxon>Tissierellia</taxon>
        <taxon>Tissierellales</taxon>
        <taxon>Peptoniphilaceae</taxon>
        <taxon>Parvimonas</taxon>
    </lineage>
</organism>
<accession>A0A930E2U5</accession>
<evidence type="ECO:0000313" key="2">
    <source>
        <dbReference type="Proteomes" id="UP000758611"/>
    </source>
</evidence>
<comment type="caution">
    <text evidence="1">The sequence shown here is derived from an EMBL/GenBank/DDBJ whole genome shotgun (WGS) entry which is preliminary data.</text>
</comment>
<dbReference type="AlphaFoldDB" id="A0A930E2U5"/>
<sequence>MTTQTQLEIEVTLEELFDLNQKELDLLGFKHETKQKGQMTEDLYTNGDDDCYRIRSLRTGMDHRGYSMFQHSYFFNGIPTKGSILVGRI</sequence>